<sequence>MEVRHFWRELEDAKISNYASRVSNRCPHLTLGSYNHLTDRADFIQRLHDFCQGQSAIVLTLPLLSSFAQSGALLLTPQVNRELLNFHQDLHATLAQFDSDRVSFYQPQSWIPHVTLANYLTARDLMAAFGYCEKRLDPLRGRITGVSLLEIFEDKQVVKVCEFDLKA</sequence>
<evidence type="ECO:0000313" key="1">
    <source>
        <dbReference type="EMBL" id="SNU88539.1"/>
    </source>
</evidence>
<keyword evidence="2" id="KW-1185">Reference proteome</keyword>
<protein>
    <recommendedName>
        <fullName evidence="3">2'-5' RNA ligase family protein</fullName>
    </recommendedName>
</protein>
<dbReference type="PANTHER" id="PTHR36039:SF2">
    <property type="entry name" value="RNA LIGASE_CYCLIC NUCLEOTIDE PHOSPHODIESTERASE FAMILY PROTEIN"/>
    <property type="match status" value="1"/>
</dbReference>
<accession>A0A239STE3</accession>
<dbReference type="EMBL" id="LT906439">
    <property type="protein sequence ID" value="SNU88539.1"/>
    <property type="molecule type" value="Genomic_DNA"/>
</dbReference>
<dbReference type="Proteomes" id="UP000215185">
    <property type="component" value="Chromosome 1"/>
</dbReference>
<dbReference type="AlphaFoldDB" id="A0A239STE3"/>
<dbReference type="InterPro" id="IPR009097">
    <property type="entry name" value="Cyclic_Pdiesterase"/>
</dbReference>
<name>A0A239STE3_9STRE</name>
<dbReference type="OrthoDB" id="463286at2"/>
<dbReference type="Pfam" id="PF13563">
    <property type="entry name" value="2_5_RNA_ligase2"/>
    <property type="match status" value="1"/>
</dbReference>
<evidence type="ECO:0000313" key="2">
    <source>
        <dbReference type="Proteomes" id="UP000215185"/>
    </source>
</evidence>
<dbReference type="PANTHER" id="PTHR36039">
    <property type="match status" value="1"/>
</dbReference>
<dbReference type="STRING" id="1123308.GCA_000380085_00874"/>
<dbReference type="RefSeq" id="WP_018373445.1">
    <property type="nucleotide sequence ID" value="NZ_LT906439.1"/>
</dbReference>
<dbReference type="Gene3D" id="3.90.1140.10">
    <property type="entry name" value="Cyclic phosphodiesterase"/>
    <property type="match status" value="1"/>
</dbReference>
<proteinExistence type="predicted"/>
<dbReference type="SUPFAM" id="SSF55144">
    <property type="entry name" value="LigT-like"/>
    <property type="match status" value="1"/>
</dbReference>
<evidence type="ECO:0008006" key="3">
    <source>
        <dbReference type="Google" id="ProtNLM"/>
    </source>
</evidence>
<organism evidence="1 2">
    <name type="scientific">Streptococcus merionis</name>
    <dbReference type="NCBI Taxonomy" id="400065"/>
    <lineage>
        <taxon>Bacteria</taxon>
        <taxon>Bacillati</taxon>
        <taxon>Bacillota</taxon>
        <taxon>Bacilli</taxon>
        <taxon>Lactobacillales</taxon>
        <taxon>Streptococcaceae</taxon>
        <taxon>Streptococcus</taxon>
    </lineage>
</organism>
<gene>
    <name evidence="1" type="ORF">SAMEA4412692_01110</name>
</gene>
<dbReference type="KEGG" id="smen:SAMEA4412692_1110"/>
<reference evidence="1 2" key="1">
    <citation type="submission" date="2017-06" db="EMBL/GenBank/DDBJ databases">
        <authorList>
            <consortium name="Pathogen Informatics"/>
        </authorList>
    </citation>
    <scope>NUCLEOTIDE SEQUENCE [LARGE SCALE GENOMIC DNA]</scope>
    <source>
        <strain evidence="1 2">NCTC13788</strain>
    </source>
</reference>
<dbReference type="eggNOG" id="COG1514">
    <property type="taxonomic scope" value="Bacteria"/>
</dbReference>